<evidence type="ECO:0000256" key="3">
    <source>
        <dbReference type="ARBA" id="ARBA00012438"/>
    </source>
</evidence>
<keyword evidence="7 13" id="KW-0418">Kinase</keyword>
<dbReference type="Gene3D" id="3.30.565.10">
    <property type="entry name" value="Histidine kinase-like ATPase, C-terminal domain"/>
    <property type="match status" value="1"/>
</dbReference>
<protein>
    <recommendedName>
        <fullName evidence="3">histidine kinase</fullName>
        <ecNumber evidence="3">2.7.13.3</ecNumber>
    </recommendedName>
</protein>
<feature type="transmembrane region" description="Helical" evidence="10">
    <location>
        <begin position="252"/>
        <end position="270"/>
    </location>
</feature>
<reference evidence="13 14" key="1">
    <citation type="submission" date="2019-03" db="EMBL/GenBank/DDBJ databases">
        <title>Genomic Encyclopedia of Type Strains, Phase IV (KMG-IV): sequencing the most valuable type-strain genomes for metagenomic binning, comparative biology and taxonomic classification.</title>
        <authorList>
            <person name="Goeker M."/>
        </authorList>
    </citation>
    <scope>NUCLEOTIDE SEQUENCE [LARGE SCALE GENOMIC DNA]</scope>
    <source>
        <strain evidence="13 14">DSM 24830</strain>
    </source>
</reference>
<dbReference type="InterPro" id="IPR004358">
    <property type="entry name" value="Sig_transdc_His_kin-like_C"/>
</dbReference>
<dbReference type="EMBL" id="SMFQ01000005">
    <property type="protein sequence ID" value="TCJ83108.1"/>
    <property type="molecule type" value="Genomic_DNA"/>
</dbReference>
<dbReference type="InterPro" id="IPR003661">
    <property type="entry name" value="HisK_dim/P_dom"/>
</dbReference>
<dbReference type="CDD" id="cd00082">
    <property type="entry name" value="HisKA"/>
    <property type="match status" value="1"/>
</dbReference>
<dbReference type="SMART" id="SM00304">
    <property type="entry name" value="HAMP"/>
    <property type="match status" value="1"/>
</dbReference>
<dbReference type="SMART" id="SM00387">
    <property type="entry name" value="HATPase_c"/>
    <property type="match status" value="1"/>
</dbReference>
<organism evidence="13 14">
    <name type="scientific">Cocleimonas flava</name>
    <dbReference type="NCBI Taxonomy" id="634765"/>
    <lineage>
        <taxon>Bacteria</taxon>
        <taxon>Pseudomonadati</taxon>
        <taxon>Pseudomonadota</taxon>
        <taxon>Gammaproteobacteria</taxon>
        <taxon>Thiotrichales</taxon>
        <taxon>Thiotrichaceae</taxon>
        <taxon>Cocleimonas</taxon>
    </lineage>
</organism>
<evidence type="ECO:0000259" key="12">
    <source>
        <dbReference type="PROSITE" id="PS50885"/>
    </source>
</evidence>
<keyword evidence="9" id="KW-0902">Two-component regulatory system</keyword>
<evidence type="ECO:0000256" key="5">
    <source>
        <dbReference type="ARBA" id="ARBA00022679"/>
    </source>
</evidence>
<dbReference type="InterPro" id="IPR005467">
    <property type="entry name" value="His_kinase_dom"/>
</dbReference>
<evidence type="ECO:0000256" key="4">
    <source>
        <dbReference type="ARBA" id="ARBA00022553"/>
    </source>
</evidence>
<dbReference type="PRINTS" id="PR00344">
    <property type="entry name" value="BCTRLSENSOR"/>
</dbReference>
<dbReference type="Pfam" id="PF00512">
    <property type="entry name" value="HisKA"/>
    <property type="match status" value="1"/>
</dbReference>
<gene>
    <name evidence="13" type="ORF">EV695_3846</name>
</gene>
<comment type="subcellular location">
    <subcellularLocation>
        <location evidence="2">Membrane</location>
    </subcellularLocation>
</comment>
<keyword evidence="4" id="KW-0597">Phosphoprotein</keyword>
<evidence type="ECO:0000313" key="14">
    <source>
        <dbReference type="Proteomes" id="UP000294887"/>
    </source>
</evidence>
<keyword evidence="14" id="KW-1185">Reference proteome</keyword>
<dbReference type="SUPFAM" id="SSF55874">
    <property type="entry name" value="ATPase domain of HSP90 chaperone/DNA topoisomerase II/histidine kinase"/>
    <property type="match status" value="1"/>
</dbReference>
<dbReference type="InterPro" id="IPR036890">
    <property type="entry name" value="HATPase_C_sf"/>
</dbReference>
<keyword evidence="10" id="KW-0812">Transmembrane</keyword>
<dbReference type="GO" id="GO:0005524">
    <property type="term" value="F:ATP binding"/>
    <property type="evidence" value="ECO:0007669"/>
    <property type="project" value="UniProtKB-KW"/>
</dbReference>
<sequence>MVSYWGRLTLVKRYLWGSLIASILPLIVIAYLYDSHNSSLNNRLIDEKIEGEIQATVVKINSFIATQIKHLNDLDDLQGIDKLFSGTEIEKIPEQLLDFLYFQTSDTDIYSVEFYDLAGNYKWSLPKSMEKKAQLLFEDASINGVNISKPIPPSSGKPGWFYIYKTMVRKGRSIGVIALRIRLTSLTELTTSLYRTGLYEPVIITSNGDRLNVVGVKVDKSKLFTKPYSFLPGWSIGLKQNGPQISNPGIRYWLLFLVILSGLFVMWLFYNMSQRLTRIIAPLIKGARAIARGDFGVRVDGNIPGELGILARSFNNMSEQLSAMVTSRVDVERRAALGNLATGIAHEIRNPLATISTTVHGLICSEKDPERKNMLEAIDNEINRTDAIVEEFMNYARPREPKKEHVVIRDIFKHVQVLVSATALEAGVEISLLGQRSLEIHVDPGQIRQILMNIILNALKSMPDGGHLRLKAVQNNRVAEITVTDTGHGIKAEDLDKVKQPFFTTKAGGTGLGLAICVQLVKTNDGVLDIDSTVGEGTSVKIKFPVTENTERNIEESVNYD</sequence>
<dbReference type="EC" id="2.7.13.3" evidence="3"/>
<evidence type="ECO:0000313" key="13">
    <source>
        <dbReference type="EMBL" id="TCJ83108.1"/>
    </source>
</evidence>
<dbReference type="AlphaFoldDB" id="A0A4R1EVE1"/>
<evidence type="ECO:0000256" key="7">
    <source>
        <dbReference type="ARBA" id="ARBA00022777"/>
    </source>
</evidence>
<comment type="caution">
    <text evidence="13">The sequence shown here is derived from an EMBL/GenBank/DDBJ whole genome shotgun (WGS) entry which is preliminary data.</text>
</comment>
<dbReference type="Gene3D" id="1.10.287.130">
    <property type="match status" value="1"/>
</dbReference>
<feature type="domain" description="Histidine kinase" evidence="11">
    <location>
        <begin position="343"/>
        <end position="548"/>
    </location>
</feature>
<dbReference type="GO" id="GO:0016020">
    <property type="term" value="C:membrane"/>
    <property type="evidence" value="ECO:0007669"/>
    <property type="project" value="UniProtKB-SubCell"/>
</dbReference>
<dbReference type="Proteomes" id="UP000294887">
    <property type="component" value="Unassembled WGS sequence"/>
</dbReference>
<dbReference type="SUPFAM" id="SSF158472">
    <property type="entry name" value="HAMP domain-like"/>
    <property type="match status" value="1"/>
</dbReference>
<accession>A0A4R1EVE1</accession>
<keyword evidence="5" id="KW-0808">Transferase</keyword>
<dbReference type="Pfam" id="PF02518">
    <property type="entry name" value="HATPase_c"/>
    <property type="match status" value="1"/>
</dbReference>
<dbReference type="CDD" id="cd06225">
    <property type="entry name" value="HAMP"/>
    <property type="match status" value="1"/>
</dbReference>
<dbReference type="InterPro" id="IPR036097">
    <property type="entry name" value="HisK_dim/P_sf"/>
</dbReference>
<evidence type="ECO:0000256" key="9">
    <source>
        <dbReference type="ARBA" id="ARBA00023012"/>
    </source>
</evidence>
<dbReference type="InterPro" id="IPR003660">
    <property type="entry name" value="HAMP_dom"/>
</dbReference>
<dbReference type="PANTHER" id="PTHR43065">
    <property type="entry name" value="SENSOR HISTIDINE KINASE"/>
    <property type="match status" value="1"/>
</dbReference>
<dbReference type="InterPro" id="IPR003594">
    <property type="entry name" value="HATPase_dom"/>
</dbReference>
<evidence type="ECO:0000256" key="10">
    <source>
        <dbReference type="SAM" id="Phobius"/>
    </source>
</evidence>
<evidence type="ECO:0000256" key="6">
    <source>
        <dbReference type="ARBA" id="ARBA00022741"/>
    </source>
</evidence>
<dbReference type="SMART" id="SM00388">
    <property type="entry name" value="HisKA"/>
    <property type="match status" value="1"/>
</dbReference>
<dbReference type="SUPFAM" id="SSF47384">
    <property type="entry name" value="Homodimeric domain of signal transducing histidine kinase"/>
    <property type="match status" value="1"/>
</dbReference>
<evidence type="ECO:0000256" key="1">
    <source>
        <dbReference type="ARBA" id="ARBA00000085"/>
    </source>
</evidence>
<dbReference type="GO" id="GO:0000155">
    <property type="term" value="F:phosphorelay sensor kinase activity"/>
    <property type="evidence" value="ECO:0007669"/>
    <property type="project" value="InterPro"/>
</dbReference>
<keyword evidence="10" id="KW-0472">Membrane</keyword>
<feature type="transmembrane region" description="Helical" evidence="10">
    <location>
        <begin position="14"/>
        <end position="33"/>
    </location>
</feature>
<keyword evidence="10" id="KW-1133">Transmembrane helix</keyword>
<dbReference type="Pfam" id="PF00672">
    <property type="entry name" value="HAMP"/>
    <property type="match status" value="1"/>
</dbReference>
<dbReference type="PROSITE" id="PS50109">
    <property type="entry name" value="HIS_KIN"/>
    <property type="match status" value="1"/>
</dbReference>
<evidence type="ECO:0000256" key="8">
    <source>
        <dbReference type="ARBA" id="ARBA00022840"/>
    </source>
</evidence>
<dbReference type="PROSITE" id="PS50885">
    <property type="entry name" value="HAMP"/>
    <property type="match status" value="1"/>
</dbReference>
<keyword evidence="8" id="KW-0067">ATP-binding</keyword>
<feature type="domain" description="HAMP" evidence="12">
    <location>
        <begin position="274"/>
        <end position="326"/>
    </location>
</feature>
<dbReference type="Gene3D" id="6.10.340.10">
    <property type="match status" value="1"/>
</dbReference>
<proteinExistence type="predicted"/>
<evidence type="ECO:0000259" key="11">
    <source>
        <dbReference type="PROSITE" id="PS50109"/>
    </source>
</evidence>
<dbReference type="PANTHER" id="PTHR43065:SF10">
    <property type="entry name" value="PEROXIDE STRESS-ACTIVATED HISTIDINE KINASE MAK3"/>
    <property type="match status" value="1"/>
</dbReference>
<keyword evidence="6" id="KW-0547">Nucleotide-binding</keyword>
<comment type="catalytic activity">
    <reaction evidence="1">
        <text>ATP + protein L-histidine = ADP + protein N-phospho-L-histidine.</text>
        <dbReference type="EC" id="2.7.13.3"/>
    </reaction>
</comment>
<evidence type="ECO:0000256" key="2">
    <source>
        <dbReference type="ARBA" id="ARBA00004370"/>
    </source>
</evidence>
<name>A0A4R1EVE1_9GAMM</name>